<organism evidence="2 3">
    <name type="scientific">Paenibacillus tianmuensis</name>
    <dbReference type="NCBI Taxonomy" id="624147"/>
    <lineage>
        <taxon>Bacteria</taxon>
        <taxon>Bacillati</taxon>
        <taxon>Bacillota</taxon>
        <taxon>Bacilli</taxon>
        <taxon>Bacillales</taxon>
        <taxon>Paenibacillaceae</taxon>
        <taxon>Paenibacillus</taxon>
    </lineage>
</organism>
<keyword evidence="3" id="KW-1185">Reference proteome</keyword>
<proteinExistence type="predicted"/>
<keyword evidence="1" id="KW-0472">Membrane</keyword>
<reference evidence="3" key="1">
    <citation type="submission" date="2016-10" db="EMBL/GenBank/DDBJ databases">
        <authorList>
            <person name="Varghese N."/>
            <person name="Submissions S."/>
        </authorList>
    </citation>
    <scope>NUCLEOTIDE SEQUENCE [LARGE SCALE GENOMIC DNA]</scope>
    <source>
        <strain evidence="3">CGMCC 1.8946</strain>
    </source>
</reference>
<dbReference type="STRING" id="624147.SAMN04487970_103246"/>
<dbReference type="EMBL" id="FMTT01000032">
    <property type="protein sequence ID" value="SCW71068.1"/>
    <property type="molecule type" value="Genomic_DNA"/>
</dbReference>
<protein>
    <submittedName>
        <fullName evidence="2">Uncharacterized protein</fullName>
    </submittedName>
</protein>
<accession>A0A1G4SPQ4</accession>
<dbReference type="Proteomes" id="UP000198601">
    <property type="component" value="Unassembled WGS sequence"/>
</dbReference>
<evidence type="ECO:0000256" key="1">
    <source>
        <dbReference type="SAM" id="Phobius"/>
    </source>
</evidence>
<keyword evidence="1" id="KW-1133">Transmembrane helix</keyword>
<name>A0A1G4SPQ4_9BACL</name>
<sequence length="98" mass="11199">MGQTTLIVIIIDCLFVTIEAILLEMFKSRLEGPIAQHTKSWNQVDLPRHLMKAALMNYFHRFLGLLLQSLLLSLLCFCYLSYRIGASIIGRSGLHNTY</sequence>
<keyword evidence="1" id="KW-0812">Transmembrane</keyword>
<evidence type="ECO:0000313" key="3">
    <source>
        <dbReference type="Proteomes" id="UP000198601"/>
    </source>
</evidence>
<gene>
    <name evidence="2" type="ORF">SAMN04487970_103246</name>
</gene>
<dbReference type="AlphaFoldDB" id="A0A1G4SPQ4"/>
<feature type="transmembrane region" description="Helical" evidence="1">
    <location>
        <begin position="6"/>
        <end position="26"/>
    </location>
</feature>
<feature type="transmembrane region" description="Helical" evidence="1">
    <location>
        <begin position="58"/>
        <end position="82"/>
    </location>
</feature>
<evidence type="ECO:0000313" key="2">
    <source>
        <dbReference type="EMBL" id="SCW71068.1"/>
    </source>
</evidence>